<dbReference type="SUPFAM" id="SSF52833">
    <property type="entry name" value="Thioredoxin-like"/>
    <property type="match status" value="1"/>
</dbReference>
<protein>
    <submittedName>
        <fullName evidence="4">Thioredoxin-domain-containing protein</fullName>
    </submittedName>
</protein>
<dbReference type="InParanoid" id="A0A316V4L4"/>
<dbReference type="InterPro" id="IPR036249">
    <property type="entry name" value="Thioredoxin-like_sf"/>
</dbReference>
<accession>A0A316V4L4</accession>
<feature type="region of interest" description="Disordered" evidence="1">
    <location>
        <begin position="558"/>
        <end position="603"/>
    </location>
</feature>
<dbReference type="PROSITE" id="PS00194">
    <property type="entry name" value="THIOREDOXIN_1"/>
    <property type="match status" value="1"/>
</dbReference>
<proteinExistence type="predicted"/>
<dbReference type="InterPro" id="IPR013766">
    <property type="entry name" value="Thioredoxin_domain"/>
</dbReference>
<evidence type="ECO:0000256" key="1">
    <source>
        <dbReference type="SAM" id="MobiDB-lite"/>
    </source>
</evidence>
<feature type="signal peptide" evidence="2">
    <location>
        <begin position="1"/>
        <end position="26"/>
    </location>
</feature>
<dbReference type="Pfam" id="PF00085">
    <property type="entry name" value="Thioredoxin"/>
    <property type="match status" value="1"/>
</dbReference>
<feature type="chain" id="PRO_5016444404" evidence="2">
    <location>
        <begin position="27"/>
        <end position="603"/>
    </location>
</feature>
<keyword evidence="2" id="KW-0732">Signal</keyword>
<dbReference type="GO" id="GO:0034976">
    <property type="term" value="P:response to endoplasmic reticulum stress"/>
    <property type="evidence" value="ECO:0007669"/>
    <property type="project" value="TreeGrafter"/>
</dbReference>
<dbReference type="GO" id="GO:0015035">
    <property type="term" value="F:protein-disulfide reductase activity"/>
    <property type="evidence" value="ECO:0007669"/>
    <property type="project" value="TreeGrafter"/>
</dbReference>
<dbReference type="Proteomes" id="UP000245771">
    <property type="component" value="Unassembled WGS sequence"/>
</dbReference>
<dbReference type="AlphaFoldDB" id="A0A316V4L4"/>
<dbReference type="InterPro" id="IPR017937">
    <property type="entry name" value="Thioredoxin_CS"/>
</dbReference>
<gene>
    <name evidence="4" type="ORF">FA14DRAFT_162281</name>
</gene>
<dbReference type="PRINTS" id="PR00421">
    <property type="entry name" value="THIOREDOXIN"/>
</dbReference>
<feature type="compositionally biased region" description="Basic residues" evidence="1">
    <location>
        <begin position="323"/>
        <end position="332"/>
    </location>
</feature>
<dbReference type="OrthoDB" id="427280at2759"/>
<feature type="compositionally biased region" description="Basic and acidic residues" evidence="1">
    <location>
        <begin position="351"/>
        <end position="361"/>
    </location>
</feature>
<evidence type="ECO:0000259" key="3">
    <source>
        <dbReference type="PROSITE" id="PS51352"/>
    </source>
</evidence>
<organism evidence="4 5">
    <name type="scientific">Meira miltonrushii</name>
    <dbReference type="NCBI Taxonomy" id="1280837"/>
    <lineage>
        <taxon>Eukaryota</taxon>
        <taxon>Fungi</taxon>
        <taxon>Dikarya</taxon>
        <taxon>Basidiomycota</taxon>
        <taxon>Ustilaginomycotina</taxon>
        <taxon>Exobasidiomycetes</taxon>
        <taxon>Exobasidiales</taxon>
        <taxon>Brachybasidiaceae</taxon>
        <taxon>Meira</taxon>
    </lineage>
</organism>
<evidence type="ECO:0000256" key="2">
    <source>
        <dbReference type="SAM" id="SignalP"/>
    </source>
</evidence>
<name>A0A316V4L4_9BASI</name>
<dbReference type="Gene3D" id="3.40.30.10">
    <property type="entry name" value="Glutaredoxin"/>
    <property type="match status" value="2"/>
</dbReference>
<sequence>MAVMGHSNMIALVVCMAAVLPALINAALFPAKSPVVQLSQSSFKKEVLDIEKPTLVAFTAPWCGHCKNMAPEFHKAAVNLDGIVKFANIDCDQDTNKGICAQYQVQGFPTVKLFPATKKRLPRDYRGERVAKAFVEFAKDTLPMGARKLSGGELGNWVNEAPHRPKVILFTTKSKSSPLYRSLALDFRKTIDFAFMRGDDGLVRSQGRLILGIDIPTEETLPVLMILPSREENEELEKGHFETYVGALKYHKIKAWLDEVAPKMGAGKKAKPGLKAKKPKSNMDEAVDAARRFVKNDGKVVEEEEVPEGGFVEWKAQKPLSSHSKKSGKSKKASQATVDDDGKDEPIIDESEPHKDSWEGKMLDIEKAGKLADKLRAEAEEEGDKTRKFSKLFNPDVKDDETSEESGSFLDKIKDAASNLADAASEAYDDASQKVFDAARGAQDQVQEATAKTVKSKAEPFARKSEALMKQFEKWMAGEAPQDWEETLGSDFARAQKDAEELLRKDPTEAARQAWKSEEWLLDQMKNDREKMLNVMTPEQRSQVEGMIELIEERMKKKDRINPFERDDDAQFPFSQDRVIDMEPVPDHHDLKEKESKKFHDEL</sequence>
<dbReference type="CDD" id="cd03002">
    <property type="entry name" value="PDI_a_MPD1_like"/>
    <property type="match status" value="1"/>
</dbReference>
<dbReference type="PROSITE" id="PS51352">
    <property type="entry name" value="THIOREDOXIN_2"/>
    <property type="match status" value="1"/>
</dbReference>
<feature type="compositionally biased region" description="Acidic residues" evidence="1">
    <location>
        <begin position="338"/>
        <end position="350"/>
    </location>
</feature>
<evidence type="ECO:0000313" key="4">
    <source>
        <dbReference type="EMBL" id="PWN31958.1"/>
    </source>
</evidence>
<feature type="domain" description="Thioredoxin" evidence="3">
    <location>
        <begin position="27"/>
        <end position="143"/>
    </location>
</feature>
<dbReference type="STRING" id="1280837.A0A316V4L4"/>
<feature type="region of interest" description="Disordered" evidence="1">
    <location>
        <begin position="374"/>
        <end position="409"/>
    </location>
</feature>
<dbReference type="PANTHER" id="PTHR45815">
    <property type="entry name" value="PROTEIN DISULFIDE-ISOMERASE A6"/>
    <property type="match status" value="1"/>
</dbReference>
<dbReference type="EMBL" id="KZ819606">
    <property type="protein sequence ID" value="PWN31958.1"/>
    <property type="molecule type" value="Genomic_DNA"/>
</dbReference>
<dbReference type="GeneID" id="37021293"/>
<dbReference type="PANTHER" id="PTHR45815:SF3">
    <property type="entry name" value="PROTEIN DISULFIDE-ISOMERASE A6"/>
    <property type="match status" value="1"/>
</dbReference>
<reference evidence="4 5" key="1">
    <citation type="journal article" date="2018" name="Mol. Biol. Evol.">
        <title>Broad Genomic Sampling Reveals a Smut Pathogenic Ancestry of the Fungal Clade Ustilaginomycotina.</title>
        <authorList>
            <person name="Kijpornyongpan T."/>
            <person name="Mondo S.J."/>
            <person name="Barry K."/>
            <person name="Sandor L."/>
            <person name="Lee J."/>
            <person name="Lipzen A."/>
            <person name="Pangilinan J."/>
            <person name="LaButti K."/>
            <person name="Hainaut M."/>
            <person name="Henrissat B."/>
            <person name="Grigoriev I.V."/>
            <person name="Spatafora J.W."/>
            <person name="Aime M.C."/>
        </authorList>
    </citation>
    <scope>NUCLEOTIDE SEQUENCE [LARGE SCALE GENOMIC DNA]</scope>
    <source>
        <strain evidence="4 5">MCA 3882</strain>
    </source>
</reference>
<evidence type="ECO:0000313" key="5">
    <source>
        <dbReference type="Proteomes" id="UP000245771"/>
    </source>
</evidence>
<dbReference type="GO" id="GO:0005788">
    <property type="term" value="C:endoplasmic reticulum lumen"/>
    <property type="evidence" value="ECO:0007669"/>
    <property type="project" value="TreeGrafter"/>
</dbReference>
<feature type="compositionally biased region" description="Low complexity" evidence="1">
    <location>
        <begin position="312"/>
        <end position="322"/>
    </location>
</feature>
<keyword evidence="5" id="KW-1185">Reference proteome</keyword>
<feature type="compositionally biased region" description="Basic and acidic residues" evidence="1">
    <location>
        <begin position="578"/>
        <end position="603"/>
    </location>
</feature>
<dbReference type="RefSeq" id="XP_025352260.1">
    <property type="nucleotide sequence ID" value="XM_025499512.1"/>
</dbReference>
<feature type="region of interest" description="Disordered" evidence="1">
    <location>
        <begin position="312"/>
        <end position="361"/>
    </location>
</feature>